<evidence type="ECO:0008006" key="4">
    <source>
        <dbReference type="Google" id="ProtNLM"/>
    </source>
</evidence>
<evidence type="ECO:0000313" key="3">
    <source>
        <dbReference type="Proteomes" id="UP000464053"/>
    </source>
</evidence>
<feature type="transmembrane region" description="Helical" evidence="1">
    <location>
        <begin position="16"/>
        <end position="32"/>
    </location>
</feature>
<feature type="transmembrane region" description="Helical" evidence="1">
    <location>
        <begin position="162"/>
        <end position="182"/>
    </location>
</feature>
<dbReference type="RefSeq" id="WP_160620641.1">
    <property type="nucleotide sequence ID" value="NZ_CP028271.1"/>
</dbReference>
<keyword evidence="1" id="KW-0472">Membrane</keyword>
<feature type="transmembrane region" description="Helical" evidence="1">
    <location>
        <begin position="288"/>
        <end position="309"/>
    </location>
</feature>
<protein>
    <recommendedName>
        <fullName evidence="4">Inner membrane protein</fullName>
    </recommendedName>
</protein>
<dbReference type="AlphaFoldDB" id="A0A6P1PX89"/>
<accession>A0A6P1PX89</accession>
<feature type="transmembrane region" description="Helical" evidence="1">
    <location>
        <begin position="96"/>
        <end position="114"/>
    </location>
</feature>
<dbReference type="OrthoDB" id="6621581at2"/>
<reference evidence="2 3" key="1">
    <citation type="submission" date="2018-03" db="EMBL/GenBank/DDBJ databases">
        <title>Pantoea intestinalis SRCM103226 isolated form the mealworm.</title>
        <authorList>
            <person name="Jeong D.-Y."/>
            <person name="Kim J.W."/>
        </authorList>
    </citation>
    <scope>NUCLEOTIDE SEQUENCE [LARGE SCALE GENOMIC DNA]</scope>
    <source>
        <strain evidence="2 3">SRCM103226</strain>
    </source>
</reference>
<evidence type="ECO:0000313" key="2">
    <source>
        <dbReference type="EMBL" id="QHM70567.1"/>
    </source>
</evidence>
<dbReference type="Proteomes" id="UP000464053">
    <property type="component" value="Chromosome"/>
</dbReference>
<dbReference type="EMBL" id="CP028271">
    <property type="protein sequence ID" value="QHM70567.1"/>
    <property type="molecule type" value="Genomic_DNA"/>
</dbReference>
<feature type="transmembrane region" description="Helical" evidence="1">
    <location>
        <begin position="120"/>
        <end position="141"/>
    </location>
</feature>
<feature type="transmembrane region" description="Helical" evidence="1">
    <location>
        <begin position="259"/>
        <end position="282"/>
    </location>
</feature>
<keyword evidence="1" id="KW-1133">Transmembrane helix</keyword>
<gene>
    <name evidence="2" type="ORF">C7M51_00843</name>
</gene>
<feature type="transmembrane region" description="Helical" evidence="1">
    <location>
        <begin position="44"/>
        <end position="60"/>
    </location>
</feature>
<proteinExistence type="predicted"/>
<organism evidence="2 3">
    <name type="scientific">Mixta intestinalis</name>
    <dbReference type="NCBI Taxonomy" id="1615494"/>
    <lineage>
        <taxon>Bacteria</taxon>
        <taxon>Pseudomonadati</taxon>
        <taxon>Pseudomonadota</taxon>
        <taxon>Gammaproteobacteria</taxon>
        <taxon>Enterobacterales</taxon>
        <taxon>Erwiniaceae</taxon>
        <taxon>Mixta</taxon>
    </lineage>
</organism>
<evidence type="ECO:0000256" key="1">
    <source>
        <dbReference type="SAM" id="Phobius"/>
    </source>
</evidence>
<dbReference type="KEGG" id="mint:C7M51_00843"/>
<keyword evidence="3" id="KW-1185">Reference proteome</keyword>
<feature type="transmembrane region" description="Helical" evidence="1">
    <location>
        <begin position="202"/>
        <end position="219"/>
    </location>
</feature>
<sequence>MIPDYLTFIRYQDKRVLPFIYLILFFFLGLYWRNNGYVINVNDAGYLSAITAVILFNVIYELEAYWMYKGVTKNVDLSYFIDKTCSRTEKYLSRPLLVGIVSILALWLILYYGLRLSPTTPAFVVLSAILPLMVYLVFRWLRSSYIRQLGITTQHQRQYRTLYHYIGFSFILTIVLTLLTISPLRRNPDFSSLQGWLTPTRIVATFILCAIVLAINLLFTRLSKRYVFLGKLFLSEIDFSFSTAIPCAKFQRTSLAFRLLLVLMVQFVWIVLINLLLALLAWELPFEVYFLASFLPGACYYLLHLYWCWHTDYLSACDMYFRWNEIDKRSQLW</sequence>
<keyword evidence="1" id="KW-0812">Transmembrane</keyword>
<name>A0A6P1PX89_9GAMM</name>